<feature type="chain" id="PRO_5046626845" evidence="1">
    <location>
        <begin position="27"/>
        <end position="162"/>
    </location>
</feature>
<dbReference type="SUPFAM" id="SSF55383">
    <property type="entry name" value="Copper amine oxidase, domain N"/>
    <property type="match status" value="1"/>
</dbReference>
<dbReference type="Pfam" id="PF07833">
    <property type="entry name" value="Cu_amine_oxidN1"/>
    <property type="match status" value="1"/>
</dbReference>
<name>A0ABT6TPK2_9BACL</name>
<organism evidence="3 4">
    <name type="scientific">Cohnella hashimotonis</name>
    <dbReference type="NCBI Taxonomy" id="2826895"/>
    <lineage>
        <taxon>Bacteria</taxon>
        <taxon>Bacillati</taxon>
        <taxon>Bacillota</taxon>
        <taxon>Bacilli</taxon>
        <taxon>Bacillales</taxon>
        <taxon>Paenibacillaceae</taxon>
        <taxon>Cohnella</taxon>
    </lineage>
</organism>
<dbReference type="InterPro" id="IPR036582">
    <property type="entry name" value="Mao_N_sf"/>
</dbReference>
<dbReference type="RefSeq" id="WP_282911479.1">
    <property type="nucleotide sequence ID" value="NZ_JAGRPV010000001.1"/>
</dbReference>
<dbReference type="Gene3D" id="3.30.457.10">
    <property type="entry name" value="Copper amine oxidase-like, N-terminal domain"/>
    <property type="match status" value="1"/>
</dbReference>
<dbReference type="Proteomes" id="UP001161691">
    <property type="component" value="Unassembled WGS sequence"/>
</dbReference>
<evidence type="ECO:0000256" key="1">
    <source>
        <dbReference type="SAM" id="SignalP"/>
    </source>
</evidence>
<feature type="signal peptide" evidence="1">
    <location>
        <begin position="1"/>
        <end position="26"/>
    </location>
</feature>
<keyword evidence="4" id="KW-1185">Reference proteome</keyword>
<dbReference type="EMBL" id="JAGRPV010000001">
    <property type="protein sequence ID" value="MDI4648786.1"/>
    <property type="molecule type" value="Genomic_DNA"/>
</dbReference>
<keyword evidence="1" id="KW-0732">Signal</keyword>
<dbReference type="InterPro" id="IPR012854">
    <property type="entry name" value="Cu_amine_oxidase-like_N"/>
</dbReference>
<accession>A0ABT6TPK2</accession>
<evidence type="ECO:0000259" key="2">
    <source>
        <dbReference type="Pfam" id="PF07833"/>
    </source>
</evidence>
<sequence>MKRNWRKSLASMALAASLLMLPVSQAAALSLSIDGNVQKLDVDPVMVNNTVLVPMKGTLDPLGAKLQWNGSTQTVTAVKGDTVVTLKIGESVATVKKGSDVTRITLDQPGALINNRVMVPVRFLVDQFGAAVTWDKANQTVVVTTADAPQTTQGAKGDKGDK</sequence>
<protein>
    <submittedName>
        <fullName evidence="3">Copper amine oxidase N-terminal domain-containing protein</fullName>
    </submittedName>
</protein>
<gene>
    <name evidence="3" type="ORF">KB449_27800</name>
</gene>
<feature type="domain" description="Copper amine oxidase-like N-terminal" evidence="2">
    <location>
        <begin position="33"/>
        <end position="142"/>
    </location>
</feature>
<proteinExistence type="predicted"/>
<evidence type="ECO:0000313" key="4">
    <source>
        <dbReference type="Proteomes" id="UP001161691"/>
    </source>
</evidence>
<evidence type="ECO:0000313" key="3">
    <source>
        <dbReference type="EMBL" id="MDI4648786.1"/>
    </source>
</evidence>
<reference evidence="3" key="1">
    <citation type="submission" date="2023-04" db="EMBL/GenBank/DDBJ databases">
        <title>Comparative genomic analysis of Cohnella hashimotonis sp. nov., isolated from the International Space Station.</title>
        <authorList>
            <person name="Venkateswaran K."/>
            <person name="Simpson A."/>
        </authorList>
    </citation>
    <scope>NUCLEOTIDE SEQUENCE</scope>
    <source>
        <strain evidence="3">F6_2S_P_1</strain>
    </source>
</reference>
<comment type="caution">
    <text evidence="3">The sequence shown here is derived from an EMBL/GenBank/DDBJ whole genome shotgun (WGS) entry which is preliminary data.</text>
</comment>